<feature type="compositionally biased region" description="Polar residues" evidence="1">
    <location>
        <begin position="605"/>
        <end position="622"/>
    </location>
</feature>
<accession>A0AAF0Y6K6</accession>
<dbReference type="Proteomes" id="UP000827549">
    <property type="component" value="Chromosome 2"/>
</dbReference>
<dbReference type="SMART" id="SM00325">
    <property type="entry name" value="RhoGEF"/>
    <property type="match status" value="1"/>
</dbReference>
<feature type="domain" description="DH" evidence="2">
    <location>
        <begin position="91"/>
        <end position="277"/>
    </location>
</feature>
<feature type="compositionally biased region" description="Polar residues" evidence="1">
    <location>
        <begin position="26"/>
        <end position="49"/>
    </location>
</feature>
<keyword evidence="4" id="KW-1185">Reference proteome</keyword>
<proteinExistence type="predicted"/>
<feature type="compositionally biased region" description="Polar residues" evidence="1">
    <location>
        <begin position="668"/>
        <end position="688"/>
    </location>
</feature>
<reference evidence="3" key="1">
    <citation type="submission" date="2023-10" db="EMBL/GenBank/DDBJ databases">
        <authorList>
            <person name="Noh H."/>
        </authorList>
    </citation>
    <scope>NUCLEOTIDE SEQUENCE</scope>
    <source>
        <strain evidence="3">DUCC4014</strain>
    </source>
</reference>
<dbReference type="RefSeq" id="XP_062625221.1">
    <property type="nucleotide sequence ID" value="XM_062769237.1"/>
</dbReference>
<evidence type="ECO:0000256" key="1">
    <source>
        <dbReference type="SAM" id="MobiDB-lite"/>
    </source>
</evidence>
<feature type="compositionally biased region" description="Low complexity" evidence="1">
    <location>
        <begin position="342"/>
        <end position="361"/>
    </location>
</feature>
<dbReference type="Gene3D" id="1.20.900.10">
    <property type="entry name" value="Dbl homology (DH) domain"/>
    <property type="match status" value="1"/>
</dbReference>
<organism evidence="3 4">
    <name type="scientific">Vanrija pseudolonga</name>
    <dbReference type="NCBI Taxonomy" id="143232"/>
    <lineage>
        <taxon>Eukaryota</taxon>
        <taxon>Fungi</taxon>
        <taxon>Dikarya</taxon>
        <taxon>Basidiomycota</taxon>
        <taxon>Agaricomycotina</taxon>
        <taxon>Tremellomycetes</taxon>
        <taxon>Trichosporonales</taxon>
        <taxon>Trichosporonaceae</taxon>
        <taxon>Vanrija</taxon>
    </lineage>
</organism>
<dbReference type="GO" id="GO:0005085">
    <property type="term" value="F:guanyl-nucleotide exchange factor activity"/>
    <property type="evidence" value="ECO:0007669"/>
    <property type="project" value="InterPro"/>
</dbReference>
<dbReference type="InterPro" id="IPR000219">
    <property type="entry name" value="DH_dom"/>
</dbReference>
<dbReference type="GO" id="GO:0031267">
    <property type="term" value="F:small GTPase binding"/>
    <property type="evidence" value="ECO:0007669"/>
    <property type="project" value="TreeGrafter"/>
</dbReference>
<dbReference type="AlphaFoldDB" id="A0AAF0Y6K6"/>
<evidence type="ECO:0000313" key="4">
    <source>
        <dbReference type="Proteomes" id="UP000827549"/>
    </source>
</evidence>
<protein>
    <recommendedName>
        <fullName evidence="2">DH domain-containing protein</fullName>
    </recommendedName>
</protein>
<dbReference type="InterPro" id="IPR035899">
    <property type="entry name" value="DBL_dom_sf"/>
</dbReference>
<dbReference type="Pfam" id="PF00621">
    <property type="entry name" value="RhoGEF"/>
    <property type="match status" value="1"/>
</dbReference>
<feature type="region of interest" description="Disordered" evidence="1">
    <location>
        <begin position="535"/>
        <end position="846"/>
    </location>
</feature>
<dbReference type="PANTHER" id="PTHR45924">
    <property type="entry name" value="FI17866P1"/>
    <property type="match status" value="1"/>
</dbReference>
<sequence length="964" mass="104899">MYAPAPSAASYQPAAGPSRTALPMSSFPSPSVTQQRQRPNLDQVASWNELNGYGQAPSSYNAGPMSQPQSSSQGANGVGVRRGPSVDESQAKRNPLDDLVETEKVYVEQLTLVIRRVAAAWSRRNLPPPKLDAMFRCIEAVYRANRAFAVRLKDIAANPANAKALGDLLMRWIDDLEPSYGRYGTIYLSGFDSYQPVSGNPGLAPILDEVTISCPPSPPVQRWTLDALFILPYTRLRYYRKLYTRLLKNTQEGRSDHRLLANANERLETLIADVERRLELDVSEEDPATANPNGRAAAPALEQAWPNEKQQLQSRNSGGNGSSADTHSQASSSFTSRKESSRTSATSAPPSTAASPGRAPPLTVTTADSPITDLELRIDTERTIDLFSMQPRKCKLQMNAPGLTYSRLVRSSHDATVFFTPSSTGQQVVHRRAHIFILTDLFLITDRMEASEKAAKAQQVAREQPERVGERGPMPEMWLAYPPLAGKHLMVVEGQQSNVLAVTVMRKETFVIHATSEIERDQMVKSIQECIDFASGKSRTAPPTPVLPSPVSHTPPMANTPPMPSMDGPRSVPRIDTNPPARYPSPMSPVSNSSHGHYPDASLTGHMQNMSLNQGGDWTNPNPSGPPPRGASLRGRNDNTLSPGQMMSPGAMPGQHPPSPMMPENPRAISTRSAQSNFSAVSALSTQSMPPNMNRPPPQPMYNGQQGPYSDQGQFGNMAPPPVPKGPAQGGPSYNDFAAPTPRGPPGPPQGQGIRLRDDLPPIPQIRANGSHLSDVGAPSGYPDHFQHAPPMRSRSAEPFRPPEAVQAPSARMGTFHEMPQHQYQQQQQQQYPDEDDSPPASPTEEVITALSGPTTVTAQMKCKLFLNNGHQQWKSLGSAKLKLFVEQARNVKQLVIESNKKVLVSTIVLTDGVERVGRTGVAIELSTNGQRSGHVYMIQLRNDASADGLHESLLAGSDRARNH</sequence>
<evidence type="ECO:0000259" key="2">
    <source>
        <dbReference type="PROSITE" id="PS50010"/>
    </source>
</evidence>
<feature type="region of interest" description="Disordered" evidence="1">
    <location>
        <begin position="308"/>
        <end position="370"/>
    </location>
</feature>
<name>A0AAF0Y6K6_9TREE</name>
<feature type="region of interest" description="Disordered" evidence="1">
    <location>
        <begin position="1"/>
        <end position="95"/>
    </location>
</feature>
<feature type="compositionally biased region" description="Polar residues" evidence="1">
    <location>
        <begin position="704"/>
        <end position="715"/>
    </location>
</feature>
<dbReference type="SUPFAM" id="SSF48065">
    <property type="entry name" value="DBL homology domain (DH-domain)"/>
    <property type="match status" value="1"/>
</dbReference>
<feature type="compositionally biased region" description="Low complexity" evidence="1">
    <location>
        <begin position="821"/>
        <end position="832"/>
    </location>
</feature>
<dbReference type="EMBL" id="CP086715">
    <property type="protein sequence ID" value="WOO79189.1"/>
    <property type="molecule type" value="Genomic_DNA"/>
</dbReference>
<feature type="compositionally biased region" description="Polar residues" evidence="1">
    <location>
        <begin position="308"/>
        <end position="317"/>
    </location>
</feature>
<dbReference type="PANTHER" id="PTHR45924:SF2">
    <property type="entry name" value="FI17866P1"/>
    <property type="match status" value="1"/>
</dbReference>
<evidence type="ECO:0000313" key="3">
    <source>
        <dbReference type="EMBL" id="WOO79189.1"/>
    </source>
</evidence>
<gene>
    <name evidence="3" type="ORF">LOC62_02G002723</name>
</gene>
<feature type="compositionally biased region" description="Low complexity" evidence="1">
    <location>
        <begin position="322"/>
        <end position="335"/>
    </location>
</feature>
<feature type="compositionally biased region" description="Low complexity" evidence="1">
    <location>
        <begin position="1"/>
        <end position="18"/>
    </location>
</feature>
<dbReference type="PROSITE" id="PS50010">
    <property type="entry name" value="DH_2"/>
    <property type="match status" value="1"/>
</dbReference>
<dbReference type="GeneID" id="87805970"/>